<dbReference type="InterPro" id="IPR018060">
    <property type="entry name" value="HTH_AraC"/>
</dbReference>
<keyword evidence="2" id="KW-0238">DNA-binding</keyword>
<keyword evidence="3" id="KW-0804">Transcription</keyword>
<keyword evidence="1" id="KW-0805">Transcription regulation</keyword>
<evidence type="ECO:0000313" key="5">
    <source>
        <dbReference type="EMBL" id="HIZ02255.1"/>
    </source>
</evidence>
<dbReference type="InterPro" id="IPR009057">
    <property type="entry name" value="Homeodomain-like_sf"/>
</dbReference>
<evidence type="ECO:0000256" key="3">
    <source>
        <dbReference type="ARBA" id="ARBA00023163"/>
    </source>
</evidence>
<proteinExistence type="predicted"/>
<dbReference type="PANTHER" id="PTHR43280">
    <property type="entry name" value="ARAC-FAMILY TRANSCRIPTIONAL REGULATOR"/>
    <property type="match status" value="1"/>
</dbReference>
<dbReference type="Pfam" id="PF12833">
    <property type="entry name" value="HTH_18"/>
    <property type="match status" value="1"/>
</dbReference>
<organism evidence="5 6">
    <name type="scientific">Candidatus Bacteroides merdipullorum</name>
    <dbReference type="NCBI Taxonomy" id="2838474"/>
    <lineage>
        <taxon>Bacteria</taxon>
        <taxon>Pseudomonadati</taxon>
        <taxon>Bacteroidota</taxon>
        <taxon>Bacteroidia</taxon>
        <taxon>Bacteroidales</taxon>
        <taxon>Bacteroidaceae</taxon>
        <taxon>Bacteroides</taxon>
    </lineage>
</organism>
<gene>
    <name evidence="5" type="ORF">H9819_08440</name>
</gene>
<name>A0A9D2CWH2_9BACE</name>
<dbReference type="GO" id="GO:0043565">
    <property type="term" value="F:sequence-specific DNA binding"/>
    <property type="evidence" value="ECO:0007669"/>
    <property type="project" value="InterPro"/>
</dbReference>
<dbReference type="EMBL" id="DXCK01000113">
    <property type="protein sequence ID" value="HIZ02255.1"/>
    <property type="molecule type" value="Genomic_DNA"/>
</dbReference>
<dbReference type="PROSITE" id="PS00041">
    <property type="entry name" value="HTH_ARAC_FAMILY_1"/>
    <property type="match status" value="1"/>
</dbReference>
<reference evidence="5" key="2">
    <citation type="submission" date="2021-04" db="EMBL/GenBank/DDBJ databases">
        <authorList>
            <person name="Gilroy R."/>
        </authorList>
    </citation>
    <scope>NUCLEOTIDE SEQUENCE</scope>
    <source>
        <strain evidence="5">ChiHjej12B11-24981</strain>
    </source>
</reference>
<dbReference type="AlphaFoldDB" id="A0A9D2CWH2"/>
<evidence type="ECO:0000313" key="6">
    <source>
        <dbReference type="Proteomes" id="UP000824023"/>
    </source>
</evidence>
<dbReference type="GO" id="GO:0003700">
    <property type="term" value="F:DNA-binding transcription factor activity"/>
    <property type="evidence" value="ECO:0007669"/>
    <property type="project" value="InterPro"/>
</dbReference>
<dbReference type="PROSITE" id="PS01124">
    <property type="entry name" value="HTH_ARAC_FAMILY_2"/>
    <property type="match status" value="1"/>
</dbReference>
<evidence type="ECO:0000259" key="4">
    <source>
        <dbReference type="PROSITE" id="PS01124"/>
    </source>
</evidence>
<sequence length="147" mass="16863">MCNETATTRAASLISLLDCIAEEGQSLGHYHKPDPTEQRLMQTRIYVSCNFRHSISLDEIARHLGMNRSAFCTFFRKHTGQTFTDYLNAYRVEQTHRMLVEEQRPVGETCYACGFNDVAYFCRTFRRYKSFPPSQAAKAARSTNTTA</sequence>
<protein>
    <submittedName>
        <fullName evidence="5">AraC family transcriptional regulator</fullName>
    </submittedName>
</protein>
<dbReference type="SMART" id="SM00342">
    <property type="entry name" value="HTH_ARAC"/>
    <property type="match status" value="1"/>
</dbReference>
<dbReference type="Gene3D" id="1.10.10.60">
    <property type="entry name" value="Homeodomain-like"/>
    <property type="match status" value="2"/>
</dbReference>
<reference evidence="5" key="1">
    <citation type="journal article" date="2021" name="PeerJ">
        <title>Extensive microbial diversity within the chicken gut microbiome revealed by metagenomics and culture.</title>
        <authorList>
            <person name="Gilroy R."/>
            <person name="Ravi A."/>
            <person name="Getino M."/>
            <person name="Pursley I."/>
            <person name="Horton D.L."/>
            <person name="Alikhan N.F."/>
            <person name="Baker D."/>
            <person name="Gharbi K."/>
            <person name="Hall N."/>
            <person name="Watson M."/>
            <person name="Adriaenssens E.M."/>
            <person name="Foster-Nyarko E."/>
            <person name="Jarju S."/>
            <person name="Secka A."/>
            <person name="Antonio M."/>
            <person name="Oren A."/>
            <person name="Chaudhuri R.R."/>
            <person name="La Ragione R."/>
            <person name="Hildebrand F."/>
            <person name="Pallen M.J."/>
        </authorList>
    </citation>
    <scope>NUCLEOTIDE SEQUENCE</scope>
    <source>
        <strain evidence="5">ChiHjej12B11-24981</strain>
    </source>
</reference>
<evidence type="ECO:0000256" key="2">
    <source>
        <dbReference type="ARBA" id="ARBA00023125"/>
    </source>
</evidence>
<feature type="domain" description="HTH araC/xylS-type" evidence="4">
    <location>
        <begin position="41"/>
        <end position="139"/>
    </location>
</feature>
<accession>A0A9D2CWH2</accession>
<dbReference type="InterPro" id="IPR018062">
    <property type="entry name" value="HTH_AraC-typ_CS"/>
</dbReference>
<dbReference type="Proteomes" id="UP000824023">
    <property type="component" value="Unassembled WGS sequence"/>
</dbReference>
<comment type="caution">
    <text evidence="5">The sequence shown here is derived from an EMBL/GenBank/DDBJ whole genome shotgun (WGS) entry which is preliminary data.</text>
</comment>
<evidence type="ECO:0000256" key="1">
    <source>
        <dbReference type="ARBA" id="ARBA00023015"/>
    </source>
</evidence>
<dbReference type="SUPFAM" id="SSF46689">
    <property type="entry name" value="Homeodomain-like"/>
    <property type="match status" value="2"/>
</dbReference>
<dbReference type="PANTHER" id="PTHR43280:SF27">
    <property type="entry name" value="TRANSCRIPTIONAL REGULATOR MTLR"/>
    <property type="match status" value="1"/>
</dbReference>